<dbReference type="InterPro" id="IPR000467">
    <property type="entry name" value="G_patch_dom"/>
</dbReference>
<comment type="similarity">
    <text evidence="3">Belongs to the SQS1 family.</text>
</comment>
<evidence type="ECO:0000259" key="11">
    <source>
        <dbReference type="PROSITE" id="PS51061"/>
    </source>
</evidence>
<feature type="compositionally biased region" description="Polar residues" evidence="9">
    <location>
        <begin position="433"/>
        <end position="454"/>
    </location>
</feature>
<evidence type="ECO:0000256" key="7">
    <source>
        <dbReference type="ARBA" id="ARBA00023187"/>
    </source>
</evidence>
<proteinExistence type="inferred from homology"/>
<dbReference type="SUPFAM" id="SSF82708">
    <property type="entry name" value="R3H domain"/>
    <property type="match status" value="1"/>
</dbReference>
<accession>A0ABR1GI57</accession>
<keyword evidence="7" id="KW-0508">mRNA splicing</keyword>
<comment type="subcellular location">
    <subcellularLocation>
        <location evidence="2">Cytoplasm</location>
    </subcellularLocation>
    <subcellularLocation>
        <location evidence="1">Nucleus</location>
    </subcellularLocation>
</comment>
<keyword evidence="5" id="KW-0963">Cytoplasm</keyword>
<dbReference type="InterPro" id="IPR051189">
    <property type="entry name" value="Splicing_assoc_domain"/>
</dbReference>
<keyword evidence="13" id="KW-1185">Reference proteome</keyword>
<feature type="compositionally biased region" description="Basic residues" evidence="9">
    <location>
        <begin position="261"/>
        <end position="271"/>
    </location>
</feature>
<feature type="compositionally biased region" description="Basic and acidic residues" evidence="9">
    <location>
        <begin position="105"/>
        <end position="121"/>
    </location>
</feature>
<dbReference type="CDD" id="cd02646">
    <property type="entry name" value="R3H_G-patch"/>
    <property type="match status" value="1"/>
</dbReference>
<dbReference type="PROSITE" id="PS51061">
    <property type="entry name" value="R3H"/>
    <property type="match status" value="1"/>
</dbReference>
<dbReference type="Proteomes" id="UP001498476">
    <property type="component" value="Unassembled WGS sequence"/>
</dbReference>
<dbReference type="InterPro" id="IPR001374">
    <property type="entry name" value="R3H_dom"/>
</dbReference>
<evidence type="ECO:0000256" key="5">
    <source>
        <dbReference type="ARBA" id="ARBA00022490"/>
    </source>
</evidence>
<feature type="compositionally biased region" description="Acidic residues" evidence="9">
    <location>
        <begin position="123"/>
        <end position="138"/>
    </location>
</feature>
<keyword evidence="6" id="KW-0507">mRNA processing</keyword>
<dbReference type="SMART" id="SM00393">
    <property type="entry name" value="R3H"/>
    <property type="match status" value="1"/>
</dbReference>
<gene>
    <name evidence="12" type="primary">SQS1</name>
    <name evidence="12" type="ORF">QQX98_012797</name>
</gene>
<dbReference type="SMART" id="SM00443">
    <property type="entry name" value="G_patch"/>
    <property type="match status" value="1"/>
</dbReference>
<dbReference type="EMBL" id="JAZAVJ010000422">
    <property type="protein sequence ID" value="KAK7397836.1"/>
    <property type="molecule type" value="Genomic_DNA"/>
</dbReference>
<dbReference type="PROSITE" id="PS50174">
    <property type="entry name" value="G_PATCH"/>
    <property type="match status" value="1"/>
</dbReference>
<dbReference type="InterPro" id="IPR036867">
    <property type="entry name" value="R3H_dom_sf"/>
</dbReference>
<dbReference type="InterPro" id="IPR034082">
    <property type="entry name" value="R3H_G-patch"/>
</dbReference>
<name>A0ABR1GI57_9HYPO</name>
<feature type="region of interest" description="Disordered" evidence="9">
    <location>
        <begin position="582"/>
        <end position="617"/>
    </location>
</feature>
<evidence type="ECO:0000256" key="6">
    <source>
        <dbReference type="ARBA" id="ARBA00022664"/>
    </source>
</evidence>
<evidence type="ECO:0000256" key="4">
    <source>
        <dbReference type="ARBA" id="ARBA00018964"/>
    </source>
</evidence>
<evidence type="ECO:0000256" key="2">
    <source>
        <dbReference type="ARBA" id="ARBA00004496"/>
    </source>
</evidence>
<feature type="region of interest" description="Disordered" evidence="9">
    <location>
        <begin position="384"/>
        <end position="464"/>
    </location>
</feature>
<protein>
    <recommendedName>
        <fullName evidence="4">Protein SQS1</fullName>
    </recommendedName>
</protein>
<comment type="caution">
    <text evidence="12">The sequence shown here is derived from an EMBL/GenBank/DDBJ whole genome shotgun (WGS) entry which is preliminary data.</text>
</comment>
<feature type="domain" description="G-patch" evidence="10">
    <location>
        <begin position="616"/>
        <end position="659"/>
    </location>
</feature>
<evidence type="ECO:0000256" key="3">
    <source>
        <dbReference type="ARBA" id="ARBA00010306"/>
    </source>
</evidence>
<evidence type="ECO:0000259" key="10">
    <source>
        <dbReference type="PROSITE" id="PS50174"/>
    </source>
</evidence>
<feature type="region of interest" description="Disordered" evidence="9">
    <location>
        <begin position="1"/>
        <end position="66"/>
    </location>
</feature>
<feature type="compositionally biased region" description="Low complexity" evidence="9">
    <location>
        <begin position="388"/>
        <end position="399"/>
    </location>
</feature>
<organism evidence="12 13">
    <name type="scientific">Neonectria punicea</name>
    <dbReference type="NCBI Taxonomy" id="979145"/>
    <lineage>
        <taxon>Eukaryota</taxon>
        <taxon>Fungi</taxon>
        <taxon>Dikarya</taxon>
        <taxon>Ascomycota</taxon>
        <taxon>Pezizomycotina</taxon>
        <taxon>Sordariomycetes</taxon>
        <taxon>Hypocreomycetidae</taxon>
        <taxon>Hypocreales</taxon>
        <taxon>Nectriaceae</taxon>
        <taxon>Neonectria</taxon>
    </lineage>
</organism>
<dbReference type="Pfam" id="PF01585">
    <property type="entry name" value="G-patch"/>
    <property type="match status" value="1"/>
</dbReference>
<feature type="region of interest" description="Disordered" evidence="9">
    <location>
        <begin position="84"/>
        <end position="186"/>
    </location>
</feature>
<evidence type="ECO:0000313" key="12">
    <source>
        <dbReference type="EMBL" id="KAK7397836.1"/>
    </source>
</evidence>
<feature type="compositionally biased region" description="Polar residues" evidence="9">
    <location>
        <begin position="343"/>
        <end position="354"/>
    </location>
</feature>
<evidence type="ECO:0000256" key="8">
    <source>
        <dbReference type="ARBA" id="ARBA00023242"/>
    </source>
</evidence>
<dbReference type="PANTHER" id="PTHR14195">
    <property type="entry name" value="G PATCH DOMAIN CONTAINING PROTEIN 2"/>
    <property type="match status" value="1"/>
</dbReference>
<evidence type="ECO:0000256" key="1">
    <source>
        <dbReference type="ARBA" id="ARBA00004123"/>
    </source>
</evidence>
<dbReference type="Pfam" id="PF01424">
    <property type="entry name" value="R3H"/>
    <property type="match status" value="1"/>
</dbReference>
<evidence type="ECO:0000256" key="9">
    <source>
        <dbReference type="SAM" id="MobiDB-lite"/>
    </source>
</evidence>
<dbReference type="Gene3D" id="3.30.1370.50">
    <property type="entry name" value="R3H-like domain"/>
    <property type="match status" value="1"/>
</dbReference>
<feature type="compositionally biased region" description="Polar residues" evidence="9">
    <location>
        <begin position="38"/>
        <end position="52"/>
    </location>
</feature>
<sequence length="659" mass="72678">MSALAQSLEMPRNKKGASTPRGANTGRVGFTLADEARQTSQHDPSAWSQNLRQRPVKFVSAGTSEPLKQLDKLLDENSKKLIGESTIELPLDEPSPRSTTPGQPHADRLCNEDDGEDHGSDDGANDEDNLIGPDELEETIQGHHTPKDETSFFFDLKGDQPQEKLTLDPVHIPDRPSSSGSSSSDEVILFRGRDAHRKVQPTSQISMAQMQTEIQVVENQIVAGPGKLSTQDTRVDIQTEVRIMEEMVSAPSTLSTWDKTTRKKPRQRRMMHSTSNDDDDDAAILADYIANMRENGDADDILGPGASNRRELGGTDYYIPDDLSSDDDITNTRAITDVGNGKHANSTGLAQNGTIDEDGSESELDDETLAKLTAGHDLGIDEDVQFAGSSSDSSSTSDEGSGKKQADTTNDDFDIMDWQRPSLNRRKGKGAKAQTNFNLSDSEMEQSLQASWNNDRLRKSERKKQREELRALGMLGSKTKPEDLRVKYPDGMNMEQVADEFQKFLLGSDEVLTLPPMDNNARKMIHEIANKLKIKSKSVGKADQRRPSLYRTLRTMPYVESTFNQVVNRFNRRYFPRLDVKGKRSQRAPPPLRSNDAAATYRDGEIVGGAAPELGTDNRGRAMLEKMGWSSGTALGTTDNKGILQPVTQAMKRSKAGLG</sequence>
<evidence type="ECO:0000313" key="13">
    <source>
        <dbReference type="Proteomes" id="UP001498476"/>
    </source>
</evidence>
<feature type="region of interest" description="Disordered" evidence="9">
    <location>
        <begin position="295"/>
        <end position="365"/>
    </location>
</feature>
<feature type="region of interest" description="Disordered" evidence="9">
    <location>
        <begin position="258"/>
        <end position="278"/>
    </location>
</feature>
<reference evidence="12 13" key="1">
    <citation type="journal article" date="2025" name="Microbiol. Resour. Announc.">
        <title>Draft genome sequences for Neonectria magnoliae and Neonectria punicea, canker pathogens of Liriodendron tulipifera and Acer saccharum in West Virginia.</title>
        <authorList>
            <person name="Petronek H.M."/>
            <person name="Kasson M.T."/>
            <person name="Metheny A.M."/>
            <person name="Stauder C.M."/>
            <person name="Lovett B."/>
            <person name="Lynch S.C."/>
            <person name="Garnas J.R."/>
            <person name="Kasson L.R."/>
            <person name="Stajich J.E."/>
        </authorList>
    </citation>
    <scope>NUCLEOTIDE SEQUENCE [LARGE SCALE GENOMIC DNA]</scope>
    <source>
        <strain evidence="12 13">NRRL 64653</strain>
    </source>
</reference>
<feature type="compositionally biased region" description="Acidic residues" evidence="9">
    <location>
        <begin position="355"/>
        <end position="365"/>
    </location>
</feature>
<keyword evidence="8" id="KW-0539">Nucleus</keyword>
<feature type="compositionally biased region" description="Basic and acidic residues" evidence="9">
    <location>
        <begin position="145"/>
        <end position="174"/>
    </location>
</feature>
<feature type="domain" description="R3H" evidence="11">
    <location>
        <begin position="488"/>
        <end position="553"/>
    </location>
</feature>